<keyword evidence="4 7" id="KW-1133">Transmembrane helix</keyword>
<keyword evidence="6 7" id="KW-0012">Acyltransferase</keyword>
<evidence type="ECO:0000259" key="9">
    <source>
        <dbReference type="Pfam" id="PF01529"/>
    </source>
</evidence>
<comment type="domain">
    <text evidence="7">The DHHC domain is required for palmitoyltransferase activity.</text>
</comment>
<feature type="region of interest" description="Disordered" evidence="8">
    <location>
        <begin position="393"/>
        <end position="412"/>
    </location>
</feature>
<keyword evidence="3 7" id="KW-0812">Transmembrane</keyword>
<feature type="transmembrane region" description="Helical" evidence="7">
    <location>
        <begin position="182"/>
        <end position="205"/>
    </location>
</feature>
<dbReference type="AlphaFoldDB" id="A0A182JDG9"/>
<evidence type="ECO:0000313" key="10">
    <source>
        <dbReference type="EnsemblMetazoa" id="AATE016016-PA.1"/>
    </source>
</evidence>
<evidence type="ECO:0000256" key="8">
    <source>
        <dbReference type="SAM" id="MobiDB-lite"/>
    </source>
</evidence>
<dbReference type="GO" id="GO:0019706">
    <property type="term" value="F:protein-cysteine S-palmitoyltransferase activity"/>
    <property type="evidence" value="ECO:0007669"/>
    <property type="project" value="UniProtKB-EC"/>
</dbReference>
<comment type="similarity">
    <text evidence="7">Belongs to the DHHC palmitoyltransferase family.</text>
</comment>
<feature type="transmembrane region" description="Helical" evidence="7">
    <location>
        <begin position="217"/>
        <end position="245"/>
    </location>
</feature>
<keyword evidence="2 7" id="KW-0808">Transferase</keyword>
<feature type="transmembrane region" description="Helical" evidence="7">
    <location>
        <begin position="31"/>
        <end position="54"/>
    </location>
</feature>
<evidence type="ECO:0000256" key="7">
    <source>
        <dbReference type="RuleBase" id="RU079119"/>
    </source>
</evidence>
<dbReference type="STRING" id="41427.A0A182JDG9"/>
<dbReference type="Pfam" id="PF01529">
    <property type="entry name" value="DHHC"/>
    <property type="match status" value="1"/>
</dbReference>
<dbReference type="VEuPathDB" id="VectorBase:AATE016016"/>
<reference evidence="10" key="1">
    <citation type="submission" date="2022-08" db="UniProtKB">
        <authorList>
            <consortium name="EnsemblMetazoa"/>
        </authorList>
    </citation>
    <scope>IDENTIFICATION</scope>
    <source>
        <strain evidence="10">EBRO</strain>
    </source>
</reference>
<evidence type="ECO:0000256" key="6">
    <source>
        <dbReference type="ARBA" id="ARBA00023315"/>
    </source>
</evidence>
<feature type="compositionally biased region" description="Polar residues" evidence="8">
    <location>
        <begin position="393"/>
        <end position="407"/>
    </location>
</feature>
<dbReference type="InterPro" id="IPR039859">
    <property type="entry name" value="PFA4/ZDH16/20/ERF2-like"/>
</dbReference>
<feature type="transmembrane region" description="Helical" evidence="7">
    <location>
        <begin position="60"/>
        <end position="82"/>
    </location>
</feature>
<keyword evidence="5 7" id="KW-0472">Membrane</keyword>
<evidence type="ECO:0000256" key="4">
    <source>
        <dbReference type="ARBA" id="ARBA00022989"/>
    </source>
</evidence>
<evidence type="ECO:0000256" key="2">
    <source>
        <dbReference type="ARBA" id="ARBA00022679"/>
    </source>
</evidence>
<proteinExistence type="inferred from homology"/>
<name>A0A182JDG9_ANOAO</name>
<comment type="catalytic activity">
    <reaction evidence="7">
        <text>L-cysteinyl-[protein] + hexadecanoyl-CoA = S-hexadecanoyl-L-cysteinyl-[protein] + CoA</text>
        <dbReference type="Rhea" id="RHEA:36683"/>
        <dbReference type="Rhea" id="RHEA-COMP:10131"/>
        <dbReference type="Rhea" id="RHEA-COMP:11032"/>
        <dbReference type="ChEBI" id="CHEBI:29950"/>
        <dbReference type="ChEBI" id="CHEBI:57287"/>
        <dbReference type="ChEBI" id="CHEBI:57379"/>
        <dbReference type="ChEBI" id="CHEBI:74151"/>
        <dbReference type="EC" id="2.3.1.225"/>
    </reaction>
</comment>
<dbReference type="GO" id="GO:0016020">
    <property type="term" value="C:membrane"/>
    <property type="evidence" value="ECO:0007669"/>
    <property type="project" value="UniProtKB-SubCell"/>
</dbReference>
<evidence type="ECO:0000256" key="3">
    <source>
        <dbReference type="ARBA" id="ARBA00022692"/>
    </source>
</evidence>
<dbReference type="PROSITE" id="PS50216">
    <property type="entry name" value="DHHC"/>
    <property type="match status" value="1"/>
</dbReference>
<feature type="domain" description="Palmitoyltransferase DHHC" evidence="9">
    <location>
        <begin position="138"/>
        <end position="254"/>
    </location>
</feature>
<organism evidence="10">
    <name type="scientific">Anopheles atroparvus</name>
    <name type="common">European mosquito</name>
    <dbReference type="NCBI Taxonomy" id="41427"/>
    <lineage>
        <taxon>Eukaryota</taxon>
        <taxon>Metazoa</taxon>
        <taxon>Ecdysozoa</taxon>
        <taxon>Arthropoda</taxon>
        <taxon>Hexapoda</taxon>
        <taxon>Insecta</taxon>
        <taxon>Pterygota</taxon>
        <taxon>Neoptera</taxon>
        <taxon>Endopterygota</taxon>
        <taxon>Diptera</taxon>
        <taxon>Nematocera</taxon>
        <taxon>Culicoidea</taxon>
        <taxon>Culicidae</taxon>
        <taxon>Anophelinae</taxon>
        <taxon>Anopheles</taxon>
    </lineage>
</organism>
<dbReference type="EnsemblMetazoa" id="AATE016016-RA">
    <property type="protein sequence ID" value="AATE016016-PA.1"/>
    <property type="gene ID" value="AATE016016"/>
</dbReference>
<evidence type="ECO:0000256" key="1">
    <source>
        <dbReference type="ARBA" id="ARBA00004141"/>
    </source>
</evidence>
<dbReference type="InterPro" id="IPR001594">
    <property type="entry name" value="Palmitoyltrfase_DHHC"/>
</dbReference>
<protein>
    <recommendedName>
        <fullName evidence="7">Palmitoyltransferase</fullName>
        <ecNumber evidence="7">2.3.1.225</ecNumber>
    </recommendedName>
</protein>
<evidence type="ECO:0000256" key="5">
    <source>
        <dbReference type="ARBA" id="ARBA00023136"/>
    </source>
</evidence>
<dbReference type="EC" id="2.3.1.225" evidence="7"/>
<comment type="subcellular location">
    <subcellularLocation>
        <location evidence="1">Membrane</location>
        <topology evidence="1">Multi-pass membrane protein</topology>
    </subcellularLocation>
</comment>
<sequence length="464" mass="52411">MSVGHGNSYDYRTVDTERNERCGCCVRTMKWFPVLFIVSVIGWSYYAFVIQLSFFTVTSILQRILFLLFYHAILVMFLWSYYQTVFTEIGRVPSRFRIPRTELDRMIRATSEDEQKQILEAFAKELPVVTRTLNASVRFCEKCRLVKPDRAHHCSVCGVCVLKLDHHCPWVNNCINFTNYKYFILFLGYALLYCLYVALTTVAYMELIWTGKIDGRFHILFLFFVSVMFAISLVSLFGYHCYLVLLNRTTLESFRTPIFRYGGPDKNGFSLGKLSNFQEVFGDDRRLWFVPVYTSLGDGMLFPTQSHHLASNSPHEVGSPVAPLTAGNAHCNGAVENGNGRLALAPIAQTVVLEHLDETKAHVAGTVAATDGAIEHRPGQQHSAVALPPQVQPNGLQQQESKESSVPTPRPLYVGDGVVYPMRCYDEDAEALLGGEQQTERPGTGNLQDYEAATFLNEYGNLMH</sequence>
<dbReference type="PANTHER" id="PTHR12246">
    <property type="entry name" value="PALMITOYLTRANSFERASE ZDHHC16"/>
    <property type="match status" value="1"/>
</dbReference>
<accession>A0A182JDG9</accession>